<organism evidence="3 4">
    <name type="scientific">Pseudomonas tructae</name>
    <dbReference type="NCBI Taxonomy" id="2518644"/>
    <lineage>
        <taxon>Bacteria</taxon>
        <taxon>Pseudomonadati</taxon>
        <taxon>Pseudomonadota</taxon>
        <taxon>Gammaproteobacteria</taxon>
        <taxon>Pseudomonadales</taxon>
        <taxon>Pseudomonadaceae</taxon>
        <taxon>Pseudomonas</taxon>
    </lineage>
</organism>
<dbReference type="SUPFAM" id="SSF53474">
    <property type="entry name" value="alpha/beta-Hydrolases"/>
    <property type="match status" value="1"/>
</dbReference>
<dbReference type="OrthoDB" id="8666017at2"/>
<dbReference type="PANTHER" id="PTHR43265:SF1">
    <property type="entry name" value="ESTERASE ESTD"/>
    <property type="match status" value="1"/>
</dbReference>
<feature type="chain" id="PRO_5019058021" evidence="1">
    <location>
        <begin position="30"/>
        <end position="323"/>
    </location>
</feature>
<gene>
    <name evidence="3" type="ORF">EXN22_11500</name>
</gene>
<dbReference type="GO" id="GO:0006508">
    <property type="term" value="P:proteolysis"/>
    <property type="evidence" value="ECO:0007669"/>
    <property type="project" value="InterPro"/>
</dbReference>
<evidence type="ECO:0000256" key="1">
    <source>
        <dbReference type="SAM" id="SignalP"/>
    </source>
</evidence>
<dbReference type="GO" id="GO:0008236">
    <property type="term" value="F:serine-type peptidase activity"/>
    <property type="evidence" value="ECO:0007669"/>
    <property type="project" value="InterPro"/>
</dbReference>
<dbReference type="EMBL" id="CP035952">
    <property type="protein sequence ID" value="QBF26286.1"/>
    <property type="molecule type" value="Genomic_DNA"/>
</dbReference>
<evidence type="ECO:0000259" key="2">
    <source>
        <dbReference type="Pfam" id="PF00326"/>
    </source>
</evidence>
<proteinExistence type="predicted"/>
<reference evidence="3 4" key="1">
    <citation type="submission" date="2019-02" db="EMBL/GenBank/DDBJ databases">
        <title>Complete genome sequence of Pseudomonas sp. SNU WT1 isolated from rainbow trout.</title>
        <authorList>
            <person name="Oh W.T."/>
            <person name="Park S.C."/>
        </authorList>
    </citation>
    <scope>NUCLEOTIDE SEQUENCE [LARGE SCALE GENOMIC DNA]</scope>
    <source>
        <strain evidence="3 4">SNU WT1</strain>
    </source>
</reference>
<feature type="signal peptide" evidence="1">
    <location>
        <begin position="1"/>
        <end position="29"/>
    </location>
</feature>
<dbReference type="GO" id="GO:0052689">
    <property type="term" value="F:carboxylic ester hydrolase activity"/>
    <property type="evidence" value="ECO:0007669"/>
    <property type="project" value="TreeGrafter"/>
</dbReference>
<dbReference type="Proteomes" id="UP000291130">
    <property type="component" value="Chromosome"/>
</dbReference>
<dbReference type="Pfam" id="PF00326">
    <property type="entry name" value="Peptidase_S9"/>
    <property type="match status" value="1"/>
</dbReference>
<feature type="domain" description="Peptidase S9 prolyl oligopeptidase catalytic" evidence="2">
    <location>
        <begin position="212"/>
        <end position="316"/>
    </location>
</feature>
<dbReference type="PANTHER" id="PTHR43265">
    <property type="entry name" value="ESTERASE ESTD"/>
    <property type="match status" value="1"/>
</dbReference>
<evidence type="ECO:0000313" key="4">
    <source>
        <dbReference type="Proteomes" id="UP000291130"/>
    </source>
</evidence>
<dbReference type="Gene3D" id="3.40.50.1820">
    <property type="entry name" value="alpha/beta hydrolase"/>
    <property type="match status" value="1"/>
</dbReference>
<protein>
    <submittedName>
        <fullName evidence="3">Alpha/beta hydrolase</fullName>
    </submittedName>
</protein>
<accession>A0A411MHE1</accession>
<dbReference type="InterPro" id="IPR001375">
    <property type="entry name" value="Peptidase_S9_cat"/>
</dbReference>
<evidence type="ECO:0000313" key="3">
    <source>
        <dbReference type="EMBL" id="QBF26286.1"/>
    </source>
</evidence>
<keyword evidence="1" id="KW-0732">Signal</keyword>
<keyword evidence="3" id="KW-0378">Hydrolase</keyword>
<sequence>MHSLIEGRQLMLKTVLATCACWALSSAWAQGEMTDALYRDDGSPIEYYLQSLDPNQSSRSLLVVVQGSDCNSVRQNRAISEHLSKALPTADMLTIEKYGIDASLTYNQDTERVDCPAAFQQQDSLEQRVQDYRAVISHLRQKRGYQRVVAIGGSEGAVVVNLLAAQQNYLDASIAFNGGGQWFIDDVLHSIDVSSIPEAQKLESAKGIREFAAHIMHNPPSELVVSNHGYAWWKQMLELDQLAVLQNTHSPVLIIQGGADQAVSTVAVTQMVEKLKQSGKSNIEYRTYLQLDHRLNGSDGISQFGAVVEDMATWLQANNVGHR</sequence>
<dbReference type="InterPro" id="IPR029058">
    <property type="entry name" value="AB_hydrolase_fold"/>
</dbReference>
<dbReference type="AlphaFoldDB" id="A0A411MHE1"/>
<name>A0A411MHE1_9PSED</name>
<dbReference type="InterPro" id="IPR053145">
    <property type="entry name" value="AB_hydrolase_Est10"/>
</dbReference>
<dbReference type="KEGG" id="ptk:EXN22_11500"/>
<keyword evidence="4" id="KW-1185">Reference proteome</keyword>